<organism evidence="2 3">
    <name type="scientific">Alistipes senegalensis JC50</name>
    <dbReference type="NCBI Taxonomy" id="1033732"/>
    <lineage>
        <taxon>Bacteria</taxon>
        <taxon>Pseudomonadati</taxon>
        <taxon>Bacteroidota</taxon>
        <taxon>Bacteroidia</taxon>
        <taxon>Bacteroidales</taxon>
        <taxon>Rikenellaceae</taxon>
        <taxon>Alistipes</taxon>
    </lineage>
</organism>
<evidence type="ECO:0000313" key="2">
    <source>
        <dbReference type="EMBL" id="UWN65121.1"/>
    </source>
</evidence>
<dbReference type="RefSeq" id="WP_147513157.1">
    <property type="nucleotide sequence ID" value="NZ_CP102252.1"/>
</dbReference>
<evidence type="ECO:0008006" key="4">
    <source>
        <dbReference type="Google" id="ProtNLM"/>
    </source>
</evidence>
<keyword evidence="3" id="KW-1185">Reference proteome</keyword>
<protein>
    <recommendedName>
        <fullName evidence="4">Lipoprotein</fullName>
    </recommendedName>
</protein>
<dbReference type="Proteomes" id="UP001058267">
    <property type="component" value="Chromosome"/>
</dbReference>
<sequence length="138" mass="16395">MEKISLLIFALLCVSCVSKQEYQRLEQENIRFKNEIILLQKQVKDFQQQVKQKEWQFIRDEILYTVDADGHVEDSKSGALYVKMLNANAFYEMRLAGTIGTIIRIPIYENPEYSQYADKECNRRFKYKSKTGYYLNIN</sequence>
<dbReference type="EMBL" id="CP102252">
    <property type="protein sequence ID" value="UWN65121.1"/>
    <property type="molecule type" value="Genomic_DNA"/>
</dbReference>
<evidence type="ECO:0000313" key="3">
    <source>
        <dbReference type="Proteomes" id="UP001058267"/>
    </source>
</evidence>
<proteinExistence type="predicted"/>
<reference evidence="2" key="1">
    <citation type="journal article" date="2022" name="Cell">
        <title>Design, construction, and in vivo augmentation of a complex gut microbiome.</title>
        <authorList>
            <person name="Cheng A.G."/>
            <person name="Ho P.Y."/>
            <person name="Aranda-Diaz A."/>
            <person name="Jain S."/>
            <person name="Yu F.B."/>
            <person name="Meng X."/>
            <person name="Wang M."/>
            <person name="Iakiviak M."/>
            <person name="Nagashima K."/>
            <person name="Zhao A."/>
            <person name="Murugkar P."/>
            <person name="Patil A."/>
            <person name="Atabakhsh K."/>
            <person name="Weakley A."/>
            <person name="Yan J."/>
            <person name="Brumbaugh A.R."/>
            <person name="Higginbottom S."/>
            <person name="Dimas A."/>
            <person name="Shiver A.L."/>
            <person name="Deutschbauer A."/>
            <person name="Neff N."/>
            <person name="Sonnenburg J.L."/>
            <person name="Huang K.C."/>
            <person name="Fischbach M.A."/>
        </authorList>
    </citation>
    <scope>NUCLEOTIDE SEQUENCE</scope>
    <source>
        <strain evidence="2">JC50</strain>
    </source>
</reference>
<feature type="coiled-coil region" evidence="1">
    <location>
        <begin position="22"/>
        <end position="56"/>
    </location>
</feature>
<gene>
    <name evidence="2" type="ORF">NQ519_15505</name>
</gene>
<name>A0ABY5V8F0_9BACT</name>
<keyword evidence="1" id="KW-0175">Coiled coil</keyword>
<accession>A0ABY5V8F0</accession>
<evidence type="ECO:0000256" key="1">
    <source>
        <dbReference type="SAM" id="Coils"/>
    </source>
</evidence>